<dbReference type="NCBIfam" id="TIGR01841">
    <property type="entry name" value="phasin"/>
    <property type="match status" value="1"/>
</dbReference>
<protein>
    <submittedName>
        <fullName evidence="2">TIGR01841 family phasin</fullName>
    </submittedName>
</protein>
<feature type="domain" description="Phasin" evidence="1">
    <location>
        <begin position="7"/>
        <end position="94"/>
    </location>
</feature>
<dbReference type="EMBL" id="WTVS01000024">
    <property type="protein sequence ID" value="NMF98255.1"/>
    <property type="molecule type" value="Genomic_DNA"/>
</dbReference>
<dbReference type="Pfam" id="PF09361">
    <property type="entry name" value="Phasin_2"/>
    <property type="match status" value="1"/>
</dbReference>
<evidence type="ECO:0000259" key="1">
    <source>
        <dbReference type="Pfam" id="PF09361"/>
    </source>
</evidence>
<comment type="caution">
    <text evidence="2">The sequence shown here is derived from an EMBL/GenBank/DDBJ whole genome shotgun (WGS) entry which is preliminary data.</text>
</comment>
<keyword evidence="3" id="KW-1185">Reference proteome</keyword>
<sequence>MNSISYLQKVTEAASDNGEVFKAIFDVSLNATQQMLALNGDFVRTFITAGTTPSAHDVHEQMSAYMQGFERASEYFRNVNELCVKTQAEIASVSAQRAAEVTQALVAQVDNLFQGSPLKTAGIADILKSTLSNAGTACENIINTSREVAESTMTVATQALQTSADASRTSARSARKSA</sequence>
<reference evidence="2 3" key="1">
    <citation type="submission" date="2019-12" db="EMBL/GenBank/DDBJ databases">
        <title>Comparative genomics gives insights into the taxonomy of the Azoarcus-Aromatoleum group and reveals separate origins of nif in the plant-associated Azoarcus and non-plant-associated Aromatoleum sub-groups.</title>
        <authorList>
            <person name="Lafos M."/>
            <person name="Maluk M."/>
            <person name="Batista M."/>
            <person name="Junghare M."/>
            <person name="Carmona M."/>
            <person name="Faoro H."/>
            <person name="Cruz L.M."/>
            <person name="Battistoni F."/>
            <person name="De Souza E."/>
            <person name="Pedrosa F."/>
            <person name="Chen W.-M."/>
            <person name="Poole P.S."/>
            <person name="Dixon R.A."/>
            <person name="James E.K."/>
        </authorList>
    </citation>
    <scope>NUCLEOTIDE SEQUENCE [LARGE SCALE GENOMIC DNA]</scope>
    <source>
        <strain evidence="2 3">T</strain>
    </source>
</reference>
<dbReference type="Proteomes" id="UP000634522">
    <property type="component" value="Unassembled WGS sequence"/>
</dbReference>
<accession>A0ABX1NGI3</accession>
<gene>
    <name evidence="2" type="primary">phaP</name>
    <name evidence="2" type="ORF">GPA27_12755</name>
</gene>
<evidence type="ECO:0000313" key="2">
    <source>
        <dbReference type="EMBL" id="NMF98255.1"/>
    </source>
</evidence>
<name>A0ABX1NGI3_9RHOO</name>
<dbReference type="InterPro" id="IPR018968">
    <property type="entry name" value="Phasin"/>
</dbReference>
<dbReference type="InterPro" id="IPR010127">
    <property type="entry name" value="Phasin_subfam-1"/>
</dbReference>
<organism evidence="2 3">
    <name type="scientific">Aromatoleum toluolicum</name>
    <dbReference type="NCBI Taxonomy" id="90060"/>
    <lineage>
        <taxon>Bacteria</taxon>
        <taxon>Pseudomonadati</taxon>
        <taxon>Pseudomonadota</taxon>
        <taxon>Betaproteobacteria</taxon>
        <taxon>Rhodocyclales</taxon>
        <taxon>Rhodocyclaceae</taxon>
        <taxon>Aromatoleum</taxon>
    </lineage>
</organism>
<evidence type="ECO:0000313" key="3">
    <source>
        <dbReference type="Proteomes" id="UP000634522"/>
    </source>
</evidence>
<proteinExistence type="predicted"/>
<dbReference type="RefSeq" id="WP_169141012.1">
    <property type="nucleotide sequence ID" value="NZ_WTVS01000024.1"/>
</dbReference>